<dbReference type="EMBL" id="JACCCV010000002">
    <property type="protein sequence ID" value="NYF53923.1"/>
    <property type="molecule type" value="Genomic_DNA"/>
</dbReference>
<sequence>MSNTNYPKPLAIDDVHTSLCKDYDSYERLPALLDVADDMADEDWLVLLGQLWSGFDNIGPCSGDLFWAIAERVPDMESAIPEMMNHEERVAFEALPEQITIYRGCGPKNIFGFSWSLGRKTAAKFPFIPRYRTDEPKLLTATISKSRAAALKLERGEQEVIVFDFHDEPSIRWTEEPLLTPC</sequence>
<comment type="caution">
    <text evidence="1">The sequence shown here is derived from an EMBL/GenBank/DDBJ whole genome shotgun (WGS) entry which is preliminary data.</text>
</comment>
<name>A0A7Y9T4E4_9BACT</name>
<reference evidence="1 2" key="1">
    <citation type="submission" date="2020-07" db="EMBL/GenBank/DDBJ databases">
        <title>Genomic Encyclopedia of Type Strains, Phase IV (KMG-V): Genome sequencing to study the core and pangenomes of soil and plant-associated prokaryotes.</title>
        <authorList>
            <person name="Whitman W."/>
        </authorList>
    </citation>
    <scope>NUCLEOTIDE SEQUENCE [LARGE SCALE GENOMIC DNA]</scope>
    <source>
        <strain evidence="1 2">M8UP30</strain>
    </source>
</reference>
<evidence type="ECO:0000313" key="2">
    <source>
        <dbReference type="Proteomes" id="UP000534186"/>
    </source>
</evidence>
<protein>
    <submittedName>
        <fullName evidence="1">Uncharacterized protein</fullName>
    </submittedName>
</protein>
<evidence type="ECO:0000313" key="1">
    <source>
        <dbReference type="EMBL" id="NYF53923.1"/>
    </source>
</evidence>
<dbReference type="Proteomes" id="UP000534186">
    <property type="component" value="Unassembled WGS sequence"/>
</dbReference>
<proteinExistence type="predicted"/>
<organism evidence="1 2">
    <name type="scientific">Tunturiibacter lichenicola</name>
    <dbReference type="NCBI Taxonomy" id="2051959"/>
    <lineage>
        <taxon>Bacteria</taxon>
        <taxon>Pseudomonadati</taxon>
        <taxon>Acidobacteriota</taxon>
        <taxon>Terriglobia</taxon>
        <taxon>Terriglobales</taxon>
        <taxon>Acidobacteriaceae</taxon>
        <taxon>Tunturiibacter</taxon>
    </lineage>
</organism>
<gene>
    <name evidence="1" type="ORF">HDF12_004322</name>
</gene>
<accession>A0A7Y9T4E4</accession>
<dbReference type="AlphaFoldDB" id="A0A7Y9T4E4"/>